<name>A0A2M3ZNG8_9DIPT</name>
<sequence>MATVHWAADATVRRNVAVLVVAARGCAVATTGTTETAPAFTAHFGDLRRQVCHLGTYAFKQRAFLNLLRNGARNFYYLLRGNASVLEGIFLGHVRHFREHVPTRGQ</sequence>
<dbReference type="EMBL" id="GGFM01009281">
    <property type="protein sequence ID" value="MBW30032.1"/>
    <property type="molecule type" value="Transcribed_RNA"/>
</dbReference>
<accession>A0A2M3ZNG8</accession>
<evidence type="ECO:0000313" key="1">
    <source>
        <dbReference type="EMBL" id="MBW30032.1"/>
    </source>
</evidence>
<proteinExistence type="predicted"/>
<organism evidence="1">
    <name type="scientific">Anopheles braziliensis</name>
    <dbReference type="NCBI Taxonomy" id="58242"/>
    <lineage>
        <taxon>Eukaryota</taxon>
        <taxon>Metazoa</taxon>
        <taxon>Ecdysozoa</taxon>
        <taxon>Arthropoda</taxon>
        <taxon>Hexapoda</taxon>
        <taxon>Insecta</taxon>
        <taxon>Pterygota</taxon>
        <taxon>Neoptera</taxon>
        <taxon>Endopterygota</taxon>
        <taxon>Diptera</taxon>
        <taxon>Nematocera</taxon>
        <taxon>Culicoidea</taxon>
        <taxon>Culicidae</taxon>
        <taxon>Anophelinae</taxon>
        <taxon>Anopheles</taxon>
    </lineage>
</organism>
<reference evidence="1" key="1">
    <citation type="submission" date="2018-01" db="EMBL/GenBank/DDBJ databases">
        <title>An insight into the sialome of Amazonian anophelines.</title>
        <authorList>
            <person name="Ribeiro J.M."/>
            <person name="Scarpassa V."/>
            <person name="Calvo E."/>
        </authorList>
    </citation>
    <scope>NUCLEOTIDE SEQUENCE</scope>
    <source>
        <tissue evidence="1">Salivary glands</tissue>
    </source>
</reference>
<dbReference type="AlphaFoldDB" id="A0A2M3ZNG8"/>
<protein>
    <submittedName>
        <fullName evidence="1">Putative secreted peptide</fullName>
    </submittedName>
</protein>